<comment type="subunit">
    <text evidence="13">Interacts in a hormone-dependent manner with nuclear receptors.</text>
</comment>
<feature type="region of interest" description="Disordered" evidence="17">
    <location>
        <begin position="801"/>
        <end position="913"/>
    </location>
</feature>
<keyword evidence="9" id="KW-0694">RNA-binding</keyword>
<dbReference type="GO" id="GO:0005524">
    <property type="term" value="F:ATP binding"/>
    <property type="evidence" value="ECO:0007669"/>
    <property type="project" value="UniProtKB-KW"/>
</dbReference>
<gene>
    <name evidence="22" type="primary">Ddx54</name>
</gene>
<dbReference type="PROSITE" id="PS00039">
    <property type="entry name" value="DEAD_ATP_HELICASE"/>
    <property type="match status" value="1"/>
</dbReference>
<evidence type="ECO:0000313" key="22">
    <source>
        <dbReference type="RefSeq" id="XP_023576304.1"/>
    </source>
</evidence>
<dbReference type="Pfam" id="PF00271">
    <property type="entry name" value="Helicase_C"/>
    <property type="match status" value="1"/>
</dbReference>
<protein>
    <recommendedName>
        <fullName evidence="14">ATP-dependent RNA helicase DDX54</fullName>
        <ecNumber evidence="3">3.6.4.13</ecNumber>
    </recommendedName>
    <alternativeName>
        <fullName evidence="15">DEAD box protein 54</fullName>
    </alternativeName>
</protein>
<evidence type="ECO:0000256" key="13">
    <source>
        <dbReference type="ARBA" id="ARBA00064259"/>
    </source>
</evidence>
<feature type="compositionally biased region" description="Basic and acidic residues" evidence="17">
    <location>
        <begin position="742"/>
        <end position="770"/>
    </location>
</feature>
<dbReference type="GO" id="GO:0016787">
    <property type="term" value="F:hydrolase activity"/>
    <property type="evidence" value="ECO:0007669"/>
    <property type="project" value="UniProtKB-KW"/>
</dbReference>
<proteinExistence type="inferred from homology"/>
<comment type="function">
    <text evidence="12">Has RNA-dependent ATPase activity. Represses the transcriptional activity of nuclear receptors.</text>
</comment>
<feature type="short sequence motif" description="Q motif" evidence="16">
    <location>
        <begin position="178"/>
        <end position="206"/>
    </location>
</feature>
<evidence type="ECO:0000259" key="20">
    <source>
        <dbReference type="PROSITE" id="PS51195"/>
    </source>
</evidence>
<keyword evidence="4" id="KW-0597">Phosphoprotein</keyword>
<dbReference type="CDD" id="cd18787">
    <property type="entry name" value="SF2_C_DEAD"/>
    <property type="match status" value="1"/>
</dbReference>
<feature type="domain" description="DEAD-box RNA helicase Q" evidence="20">
    <location>
        <begin position="178"/>
        <end position="206"/>
    </location>
</feature>
<evidence type="ECO:0000256" key="7">
    <source>
        <dbReference type="ARBA" id="ARBA00022806"/>
    </source>
</evidence>
<dbReference type="InterPro" id="IPR027417">
    <property type="entry name" value="P-loop_NTPase"/>
</dbReference>
<dbReference type="EC" id="3.6.4.13" evidence="3"/>
<evidence type="ECO:0000256" key="1">
    <source>
        <dbReference type="ARBA" id="ARBA00004604"/>
    </source>
</evidence>
<dbReference type="PANTHER" id="PTHR47959:SF8">
    <property type="entry name" value="RNA HELICASE"/>
    <property type="match status" value="1"/>
</dbReference>
<evidence type="ECO:0000256" key="15">
    <source>
        <dbReference type="ARBA" id="ARBA00075544"/>
    </source>
</evidence>
<comment type="subcellular location">
    <subcellularLocation>
        <location evidence="1">Nucleus</location>
        <location evidence="1">Nucleolus</location>
    </subcellularLocation>
</comment>
<keyword evidence="21" id="KW-1185">Reference proteome</keyword>
<evidence type="ECO:0000259" key="18">
    <source>
        <dbReference type="PROSITE" id="PS51192"/>
    </source>
</evidence>
<accession>A0A6P6EVF9</accession>
<dbReference type="GO" id="GO:0005829">
    <property type="term" value="C:cytosol"/>
    <property type="evidence" value="ECO:0007669"/>
    <property type="project" value="TreeGrafter"/>
</dbReference>
<dbReference type="InterPro" id="IPR014014">
    <property type="entry name" value="RNA_helicase_DEAD_Q_motif"/>
</dbReference>
<dbReference type="GO" id="GO:0005730">
    <property type="term" value="C:nucleolus"/>
    <property type="evidence" value="ECO:0007669"/>
    <property type="project" value="UniProtKB-SubCell"/>
</dbReference>
<dbReference type="InterPro" id="IPR011545">
    <property type="entry name" value="DEAD/DEAH_box_helicase_dom"/>
</dbReference>
<feature type="compositionally biased region" description="Basic and acidic residues" evidence="17">
    <location>
        <begin position="839"/>
        <end position="855"/>
    </location>
</feature>
<dbReference type="AlphaFoldDB" id="A0A6P6EVF9"/>
<keyword evidence="10" id="KW-0539">Nucleus</keyword>
<keyword evidence="5" id="KW-0547">Nucleotide-binding</keyword>
<dbReference type="InterPro" id="IPR012541">
    <property type="entry name" value="DBP10_C"/>
</dbReference>
<dbReference type="SMART" id="SM00490">
    <property type="entry name" value="HELICc"/>
    <property type="match status" value="1"/>
</dbReference>
<evidence type="ECO:0000256" key="4">
    <source>
        <dbReference type="ARBA" id="ARBA00022553"/>
    </source>
</evidence>
<dbReference type="OrthoDB" id="10261375at2759"/>
<dbReference type="SMART" id="SM01123">
    <property type="entry name" value="DBP10CT"/>
    <property type="match status" value="1"/>
</dbReference>
<dbReference type="RefSeq" id="XP_023576304.1">
    <property type="nucleotide sequence ID" value="XM_023720536.1"/>
</dbReference>
<feature type="region of interest" description="Disordered" evidence="17">
    <location>
        <begin position="929"/>
        <end position="958"/>
    </location>
</feature>
<comment type="catalytic activity">
    <reaction evidence="11">
        <text>ATP + H2O = ADP + phosphate + H(+)</text>
        <dbReference type="Rhea" id="RHEA:13065"/>
        <dbReference type="ChEBI" id="CHEBI:15377"/>
        <dbReference type="ChEBI" id="CHEBI:15378"/>
        <dbReference type="ChEBI" id="CHEBI:30616"/>
        <dbReference type="ChEBI" id="CHEBI:43474"/>
        <dbReference type="ChEBI" id="CHEBI:456216"/>
        <dbReference type="EC" id="3.6.4.13"/>
    </reaction>
</comment>
<evidence type="ECO:0000256" key="17">
    <source>
        <dbReference type="SAM" id="MobiDB-lite"/>
    </source>
</evidence>
<dbReference type="Proteomes" id="UP000515203">
    <property type="component" value="Unplaced"/>
</dbReference>
<evidence type="ECO:0000256" key="16">
    <source>
        <dbReference type="PROSITE-ProRule" id="PRU00552"/>
    </source>
</evidence>
<feature type="region of interest" description="Disordered" evidence="17">
    <location>
        <begin position="687"/>
        <end position="770"/>
    </location>
</feature>
<reference evidence="22" key="1">
    <citation type="submission" date="2025-08" db="UniProtKB">
        <authorList>
            <consortium name="RefSeq"/>
        </authorList>
    </citation>
    <scope>IDENTIFICATION</scope>
</reference>
<dbReference type="PROSITE" id="PS51194">
    <property type="entry name" value="HELICASE_CTER"/>
    <property type="match status" value="1"/>
</dbReference>
<sequence>MGAGPFMSRGSWRTPRLRWPRVLRRYAEGLQRVWYECSGLLGGSPGARSEADWTRPPPPPPAAAQLVRPEGSTHFRVPSARARMAAHRRAAAGPRSPSAMAQWKKKKGLRKRRGAVSQGHASDSEDGGFEVQAEDDARAQKGPGRPLLSFPAADYTSEAELDTREMVRAQNKKKKKSGGFQSMGLSYPVFKGIMKKGYKVPTPIQRKTIPVILDGKDVVAMARTGSGKTACFLIPMFERLRTRSGQTGARALVLSPTRELALQTMKFTKELGKFTGLKTALILGGDKMEDQFAALHENPDIIIATPGRLVHVAVEMNLRLQSVEYVVFDEADRLFEMGFAEQLQEIIGRLPGGHQTVLFSATLPKLLVEFARAGLTEPVLIRLDVDAKLNEQLKTSFFLVREDAKAAVLLHLLRTVVRPQDQTVVFVATKHHCEYLTELLSSQRVSCAHIYSALDQTARKINLARFTHSKCSALIVTDLAARGLDIPLLDNVINYSFPAKGKLFLHRVGRVARAGRSGTAYSLVSPDELPYLLDLHLFVGRGLTLAQLSQEPAGAGSVDGVLGRVPQTVIDDEDSGLRASLEASLELRGLSRVADNAQQQYVRSRPAPSPESIKRAKELDLAGLGLHPLFSSRFEEAELQRLRLVDGIKQYRSRATIFEINASSRDLSSQVMRAKRQKDRRAIARFQRGRQKRQEGVADPAPTCPMPVEEQPEKEEDKGEGVEDIFIEVVGQKRPRSGPDQGAKKRREEARQRDQEFYVPYRPKDFDSERGLSVGTTEAFEQQVAGAVLDLMGDEAQNLTRGRQQLKWDRKKKRFVGQSGQEDKKKIKTESGRYISSSYKRDLYQKWKQKQKIEDRDSEEEGPSDRGGPPRRGGKRGRGQAGASQPHAPGTTTGRIRSELKTKQQILKQRQRAQKLRFLQRGGLKQLSARNRRRAQELQRGAFGRGASFKKGKMRKRM</sequence>
<dbReference type="Pfam" id="PF08147">
    <property type="entry name" value="DBP10CT"/>
    <property type="match status" value="1"/>
</dbReference>
<dbReference type="PROSITE" id="PS51195">
    <property type="entry name" value="Q_MOTIF"/>
    <property type="match status" value="1"/>
</dbReference>
<dbReference type="CDD" id="cd17959">
    <property type="entry name" value="DEADc_DDX54"/>
    <property type="match status" value="1"/>
</dbReference>
<dbReference type="FunCoup" id="A0A6P6EVF9">
    <property type="interactions" value="4049"/>
</dbReference>
<organism evidence="21 22">
    <name type="scientific">Octodon degus</name>
    <name type="common">Degu</name>
    <name type="synonym">Sciurus degus</name>
    <dbReference type="NCBI Taxonomy" id="10160"/>
    <lineage>
        <taxon>Eukaryota</taxon>
        <taxon>Metazoa</taxon>
        <taxon>Chordata</taxon>
        <taxon>Craniata</taxon>
        <taxon>Vertebrata</taxon>
        <taxon>Euteleostomi</taxon>
        <taxon>Mammalia</taxon>
        <taxon>Eutheria</taxon>
        <taxon>Euarchontoglires</taxon>
        <taxon>Glires</taxon>
        <taxon>Rodentia</taxon>
        <taxon>Hystricomorpha</taxon>
        <taxon>Octodontidae</taxon>
        <taxon>Octodon</taxon>
    </lineage>
</organism>
<dbReference type="InterPro" id="IPR000629">
    <property type="entry name" value="RNA-helicase_DEAD-box_CS"/>
</dbReference>
<dbReference type="SMART" id="SM00487">
    <property type="entry name" value="DEXDc"/>
    <property type="match status" value="1"/>
</dbReference>
<evidence type="ECO:0000256" key="14">
    <source>
        <dbReference type="ARBA" id="ARBA00068312"/>
    </source>
</evidence>
<dbReference type="GO" id="GO:0006396">
    <property type="term" value="P:RNA processing"/>
    <property type="evidence" value="ECO:0007669"/>
    <property type="project" value="UniProtKB-ARBA"/>
</dbReference>
<feature type="region of interest" description="Disordered" evidence="17">
    <location>
        <begin position="45"/>
        <end position="68"/>
    </location>
</feature>
<dbReference type="Gene3D" id="3.40.50.300">
    <property type="entry name" value="P-loop containing nucleotide triphosphate hydrolases"/>
    <property type="match status" value="2"/>
</dbReference>
<feature type="compositionally biased region" description="Basic residues" evidence="17">
    <location>
        <begin position="103"/>
        <end position="114"/>
    </location>
</feature>
<dbReference type="FunFam" id="3.40.50.300:FF:000865">
    <property type="entry name" value="ATP-dependent RNA helicase DDX54"/>
    <property type="match status" value="1"/>
</dbReference>
<evidence type="ECO:0000256" key="3">
    <source>
        <dbReference type="ARBA" id="ARBA00012552"/>
    </source>
</evidence>
<dbReference type="InterPro" id="IPR033517">
    <property type="entry name" value="DDX54/DBP10_DEAD-box_helicase"/>
</dbReference>
<evidence type="ECO:0000313" key="21">
    <source>
        <dbReference type="Proteomes" id="UP000515203"/>
    </source>
</evidence>
<feature type="domain" description="Helicase ATP-binding" evidence="18">
    <location>
        <begin position="209"/>
        <end position="381"/>
    </location>
</feature>
<dbReference type="SUPFAM" id="SSF52540">
    <property type="entry name" value="P-loop containing nucleoside triphosphate hydrolases"/>
    <property type="match status" value="2"/>
</dbReference>
<evidence type="ECO:0000259" key="19">
    <source>
        <dbReference type="PROSITE" id="PS51194"/>
    </source>
</evidence>
<dbReference type="InterPro" id="IPR001650">
    <property type="entry name" value="Helicase_C-like"/>
</dbReference>
<feature type="compositionally biased region" description="Low complexity" evidence="17">
    <location>
        <begin position="91"/>
        <end position="101"/>
    </location>
</feature>
<dbReference type="InterPro" id="IPR014001">
    <property type="entry name" value="Helicase_ATP-bd"/>
</dbReference>
<dbReference type="CTD" id="79039"/>
<feature type="compositionally biased region" description="Basic residues" evidence="17">
    <location>
        <begin position="948"/>
        <end position="958"/>
    </location>
</feature>
<dbReference type="GO" id="GO:0003723">
    <property type="term" value="F:RNA binding"/>
    <property type="evidence" value="ECO:0007669"/>
    <property type="project" value="UniProtKB-KW"/>
</dbReference>
<evidence type="ECO:0000256" key="6">
    <source>
        <dbReference type="ARBA" id="ARBA00022801"/>
    </source>
</evidence>
<evidence type="ECO:0000256" key="10">
    <source>
        <dbReference type="ARBA" id="ARBA00023242"/>
    </source>
</evidence>
<evidence type="ECO:0000256" key="8">
    <source>
        <dbReference type="ARBA" id="ARBA00022840"/>
    </source>
</evidence>
<dbReference type="Pfam" id="PF00270">
    <property type="entry name" value="DEAD"/>
    <property type="match status" value="1"/>
</dbReference>
<evidence type="ECO:0000256" key="11">
    <source>
        <dbReference type="ARBA" id="ARBA00047984"/>
    </source>
</evidence>
<feature type="region of interest" description="Disordered" evidence="17">
    <location>
        <begin position="84"/>
        <end position="129"/>
    </location>
</feature>
<evidence type="ECO:0000256" key="9">
    <source>
        <dbReference type="ARBA" id="ARBA00022884"/>
    </source>
</evidence>
<dbReference type="GeneID" id="101587325"/>
<dbReference type="FunFam" id="3.40.50.300:FF:000784">
    <property type="entry name" value="ATP-dependent RNA helicase DDX54"/>
    <property type="match status" value="1"/>
</dbReference>
<evidence type="ECO:0000256" key="2">
    <source>
        <dbReference type="ARBA" id="ARBA00010379"/>
    </source>
</evidence>
<dbReference type="PANTHER" id="PTHR47959">
    <property type="entry name" value="ATP-DEPENDENT RNA HELICASE RHLE-RELATED"/>
    <property type="match status" value="1"/>
</dbReference>
<dbReference type="PROSITE" id="PS51192">
    <property type="entry name" value="HELICASE_ATP_BIND_1"/>
    <property type="match status" value="1"/>
</dbReference>
<keyword evidence="7 22" id="KW-0347">Helicase</keyword>
<evidence type="ECO:0000256" key="12">
    <source>
        <dbReference type="ARBA" id="ARBA00055126"/>
    </source>
</evidence>
<feature type="domain" description="Helicase C-terminal" evidence="19">
    <location>
        <begin position="408"/>
        <end position="554"/>
    </location>
</feature>
<dbReference type="InParanoid" id="A0A6P6EVF9"/>
<name>A0A6P6EVF9_OCTDE</name>
<feature type="compositionally biased region" description="Basic and acidic residues" evidence="17">
    <location>
        <begin position="821"/>
        <end position="831"/>
    </location>
</feature>
<evidence type="ECO:0000256" key="5">
    <source>
        <dbReference type="ARBA" id="ARBA00022741"/>
    </source>
</evidence>
<comment type="similarity">
    <text evidence="2">Belongs to the DEAD box helicase family. DDX54/DBP10 subfamily.</text>
</comment>
<keyword evidence="6" id="KW-0378">Hydrolase</keyword>
<keyword evidence="8" id="KW-0067">ATP-binding</keyword>
<dbReference type="GO" id="GO:0003724">
    <property type="term" value="F:RNA helicase activity"/>
    <property type="evidence" value="ECO:0007669"/>
    <property type="project" value="UniProtKB-EC"/>
</dbReference>
<dbReference type="InterPro" id="IPR050079">
    <property type="entry name" value="DEAD_box_RNA_helicase"/>
</dbReference>